<keyword evidence="4" id="KW-1185">Reference proteome</keyword>
<dbReference type="PRINTS" id="PR00081">
    <property type="entry name" value="GDHRDH"/>
</dbReference>
<dbReference type="InterPro" id="IPR002347">
    <property type="entry name" value="SDR_fam"/>
</dbReference>
<dbReference type="InterPro" id="IPR051122">
    <property type="entry name" value="SDR_DHRS6-like"/>
</dbReference>
<dbReference type="EMBL" id="BKCF01000003">
    <property type="protein sequence ID" value="GEQ86405.1"/>
    <property type="molecule type" value="Genomic_DNA"/>
</dbReference>
<accession>A0A5J4G1Q3</accession>
<dbReference type="PANTHER" id="PTHR43477">
    <property type="entry name" value="DIHYDROANTICAPSIN 7-DEHYDROGENASE"/>
    <property type="match status" value="1"/>
</dbReference>
<organism evidence="3 4">
    <name type="scientific">Patiriisocius marinistellae</name>
    <dbReference type="NCBI Taxonomy" id="2494560"/>
    <lineage>
        <taxon>Bacteria</taxon>
        <taxon>Pseudomonadati</taxon>
        <taxon>Bacteroidota</taxon>
        <taxon>Flavobacteriia</taxon>
        <taxon>Flavobacteriales</taxon>
        <taxon>Flavobacteriaceae</taxon>
        <taxon>Patiriisocius</taxon>
    </lineage>
</organism>
<dbReference type="InterPro" id="IPR036291">
    <property type="entry name" value="NAD(P)-bd_dom_sf"/>
</dbReference>
<dbReference type="Gene3D" id="3.40.50.720">
    <property type="entry name" value="NAD(P)-binding Rossmann-like Domain"/>
    <property type="match status" value="2"/>
</dbReference>
<protein>
    <submittedName>
        <fullName evidence="3">Short-chain dehydrogenase</fullName>
    </submittedName>
</protein>
<dbReference type="Proteomes" id="UP000326994">
    <property type="component" value="Unassembled WGS sequence"/>
</dbReference>
<name>A0A5J4G1Q3_9FLAO</name>
<dbReference type="PANTHER" id="PTHR43477:SF1">
    <property type="entry name" value="DIHYDROANTICAPSIN 7-DEHYDROGENASE"/>
    <property type="match status" value="1"/>
</dbReference>
<dbReference type="Pfam" id="PF13561">
    <property type="entry name" value="adh_short_C2"/>
    <property type="match status" value="1"/>
</dbReference>
<dbReference type="AlphaFoldDB" id="A0A5J4G1Q3"/>
<dbReference type="OrthoDB" id="9803333at2"/>
<gene>
    <name evidence="3" type="ORF">ULMS_19130</name>
</gene>
<sequence length="254" mass="27741">MSNLNYVLILGGSSGLGLATAQKLATSGYNICIVHRDRKSSLNVFDKQIDLMKTYGVEVITFNMDALKKETITTVLKKLPEDSVNILIHSIAKGSLQPLVSENSTLSKEDLDITLHAMATSWWQWTQALIKENKIVAQMRNIAFTSEGNTKVWNGYGAVSAAKATLEALMRQMAVELAPLGITTNCIQAGVTQTPSFNMIPESDTLAKGATQRNPFNRMTMPEDVANAVWLLAQPEAKWINGNVLKVDGGESLK</sequence>
<keyword evidence="2" id="KW-0560">Oxidoreductase</keyword>
<comment type="caution">
    <text evidence="3">The sequence shown here is derived from an EMBL/GenBank/DDBJ whole genome shotgun (WGS) entry which is preliminary data.</text>
</comment>
<evidence type="ECO:0000256" key="2">
    <source>
        <dbReference type="ARBA" id="ARBA00023002"/>
    </source>
</evidence>
<evidence type="ECO:0000256" key="1">
    <source>
        <dbReference type="ARBA" id="ARBA00006484"/>
    </source>
</evidence>
<comment type="similarity">
    <text evidence="1">Belongs to the short-chain dehydrogenases/reductases (SDR) family.</text>
</comment>
<dbReference type="CDD" id="cd05233">
    <property type="entry name" value="SDR_c"/>
    <property type="match status" value="1"/>
</dbReference>
<dbReference type="GO" id="GO:0016491">
    <property type="term" value="F:oxidoreductase activity"/>
    <property type="evidence" value="ECO:0007669"/>
    <property type="project" value="UniProtKB-KW"/>
</dbReference>
<dbReference type="SUPFAM" id="SSF51735">
    <property type="entry name" value="NAD(P)-binding Rossmann-fold domains"/>
    <property type="match status" value="1"/>
</dbReference>
<proteinExistence type="inferred from homology"/>
<reference evidence="3 4" key="1">
    <citation type="submission" date="2019-08" db="EMBL/GenBank/DDBJ databases">
        <title>Ulvibacter marinistellae sp. nov., isolated from a starfish, Patiria pectinifera.</title>
        <authorList>
            <person name="Kawano K."/>
            <person name="Ushijima N."/>
            <person name="Kihara M."/>
            <person name="Itoh H."/>
        </authorList>
    </citation>
    <scope>NUCLEOTIDE SEQUENCE [LARGE SCALE GENOMIC DNA]</scope>
    <source>
        <strain evidence="3 4">KK4</strain>
    </source>
</reference>
<evidence type="ECO:0000313" key="3">
    <source>
        <dbReference type="EMBL" id="GEQ86405.1"/>
    </source>
</evidence>
<evidence type="ECO:0000313" key="4">
    <source>
        <dbReference type="Proteomes" id="UP000326994"/>
    </source>
</evidence>
<dbReference type="RefSeq" id="WP_151894329.1">
    <property type="nucleotide sequence ID" value="NZ_BKCF01000003.1"/>
</dbReference>